<keyword evidence="7 10" id="KW-0547">Nucleotide-binding</keyword>
<dbReference type="PROSITE" id="PS00584">
    <property type="entry name" value="PFKB_KINASES_2"/>
    <property type="match status" value="1"/>
</dbReference>
<dbReference type="PANTHER" id="PTHR45769:SF3">
    <property type="entry name" value="ADENOSINE KINASE"/>
    <property type="match status" value="1"/>
</dbReference>
<gene>
    <name evidence="12" type="ORF">CSSPTR1EN2_LOCUS22424</name>
</gene>
<dbReference type="SUPFAM" id="SSF53613">
    <property type="entry name" value="Ribokinase-like"/>
    <property type="match status" value="1"/>
</dbReference>
<keyword evidence="9 10" id="KW-0067">ATP-binding</keyword>
<evidence type="ECO:0000256" key="8">
    <source>
        <dbReference type="ARBA" id="ARBA00022777"/>
    </source>
</evidence>
<dbReference type="InterPro" id="IPR001805">
    <property type="entry name" value="Adenokinase"/>
</dbReference>
<dbReference type="InterPro" id="IPR011611">
    <property type="entry name" value="PfkB_dom"/>
</dbReference>
<dbReference type="PANTHER" id="PTHR45769">
    <property type="entry name" value="ADENOSINE KINASE"/>
    <property type="match status" value="1"/>
</dbReference>
<dbReference type="InterPro" id="IPR002173">
    <property type="entry name" value="Carboh/pur_kinase_PfkB_CS"/>
</dbReference>
<accession>A0ABP0V346</accession>
<comment type="pathway">
    <text evidence="2 10">Purine metabolism; AMP biosynthesis via salvage pathway; AMP from adenosine: step 1/1.</text>
</comment>
<dbReference type="InterPro" id="IPR029056">
    <property type="entry name" value="Ribokinase-like"/>
</dbReference>
<dbReference type="PRINTS" id="PR00989">
    <property type="entry name" value="ADENOKINASE"/>
</dbReference>
<protein>
    <recommendedName>
        <fullName evidence="4 10">Adenosine kinase</fullName>
        <shortName evidence="10">AK</shortName>
        <ecNumber evidence="4 10">2.7.1.20</ecNumber>
    </recommendedName>
    <alternativeName>
        <fullName evidence="10">Adenosine 5'-phosphotransferase</fullName>
    </alternativeName>
</protein>
<dbReference type="Gene3D" id="3.30.1110.10">
    <property type="match status" value="1"/>
</dbReference>
<keyword evidence="5 10" id="KW-0808">Transferase</keyword>
<evidence type="ECO:0000313" key="13">
    <source>
        <dbReference type="Proteomes" id="UP001497512"/>
    </source>
</evidence>
<evidence type="ECO:0000256" key="5">
    <source>
        <dbReference type="ARBA" id="ARBA00022679"/>
    </source>
</evidence>
<evidence type="ECO:0000259" key="11">
    <source>
        <dbReference type="Pfam" id="PF00294"/>
    </source>
</evidence>
<name>A0ABP0V346_9BRYO</name>
<proteinExistence type="inferred from homology"/>
<evidence type="ECO:0000313" key="12">
    <source>
        <dbReference type="EMBL" id="CAK9234852.1"/>
    </source>
</evidence>
<comment type="similarity">
    <text evidence="3 10">Belongs to the carbohydrate kinase PfkB family.</text>
</comment>
<evidence type="ECO:0000256" key="10">
    <source>
        <dbReference type="RuleBase" id="RU368116"/>
    </source>
</evidence>
<feature type="domain" description="Carbohydrate kinase PfkB" evidence="11">
    <location>
        <begin position="47"/>
        <end position="350"/>
    </location>
</feature>
<keyword evidence="6 10" id="KW-0660">Purine salvage</keyword>
<keyword evidence="10" id="KW-0460">Magnesium</keyword>
<evidence type="ECO:0000256" key="3">
    <source>
        <dbReference type="ARBA" id="ARBA00010688"/>
    </source>
</evidence>
<keyword evidence="13" id="KW-1185">Reference proteome</keyword>
<evidence type="ECO:0000256" key="9">
    <source>
        <dbReference type="ARBA" id="ARBA00022840"/>
    </source>
</evidence>
<evidence type="ECO:0000256" key="6">
    <source>
        <dbReference type="ARBA" id="ARBA00022726"/>
    </source>
</evidence>
<comment type="catalytic activity">
    <reaction evidence="10">
        <text>adenosine + ATP = AMP + ADP + H(+)</text>
        <dbReference type="Rhea" id="RHEA:20824"/>
        <dbReference type="ChEBI" id="CHEBI:15378"/>
        <dbReference type="ChEBI" id="CHEBI:16335"/>
        <dbReference type="ChEBI" id="CHEBI:30616"/>
        <dbReference type="ChEBI" id="CHEBI:456215"/>
        <dbReference type="ChEBI" id="CHEBI:456216"/>
        <dbReference type="EC" id="2.7.1.20"/>
    </reaction>
</comment>
<reference evidence="12" key="1">
    <citation type="submission" date="2024-02" db="EMBL/GenBank/DDBJ databases">
        <authorList>
            <consortium name="ELIXIR-Norway"/>
            <consortium name="Elixir Norway"/>
        </authorList>
    </citation>
    <scope>NUCLEOTIDE SEQUENCE</scope>
</reference>
<organism evidence="12 13">
    <name type="scientific">Sphagnum troendelagicum</name>
    <dbReference type="NCBI Taxonomy" id="128251"/>
    <lineage>
        <taxon>Eukaryota</taxon>
        <taxon>Viridiplantae</taxon>
        <taxon>Streptophyta</taxon>
        <taxon>Embryophyta</taxon>
        <taxon>Bryophyta</taxon>
        <taxon>Sphagnophytina</taxon>
        <taxon>Sphagnopsida</taxon>
        <taxon>Sphagnales</taxon>
        <taxon>Sphagnaceae</taxon>
        <taxon>Sphagnum</taxon>
    </lineage>
</organism>
<keyword evidence="8 10" id="KW-0418">Kinase</keyword>
<evidence type="ECO:0000256" key="1">
    <source>
        <dbReference type="ARBA" id="ARBA00001946"/>
    </source>
</evidence>
<dbReference type="EMBL" id="OZ019900">
    <property type="protein sequence ID" value="CAK9234852.1"/>
    <property type="molecule type" value="Genomic_DNA"/>
</dbReference>
<dbReference type="Pfam" id="PF00294">
    <property type="entry name" value="PfkB"/>
    <property type="match status" value="1"/>
</dbReference>
<evidence type="ECO:0000256" key="4">
    <source>
        <dbReference type="ARBA" id="ARBA00012119"/>
    </source>
</evidence>
<comment type="cofactor">
    <cofactor evidence="1 10">
        <name>Mg(2+)</name>
        <dbReference type="ChEBI" id="CHEBI:18420"/>
    </cofactor>
</comment>
<dbReference type="Gene3D" id="3.40.1190.20">
    <property type="match status" value="1"/>
</dbReference>
<evidence type="ECO:0000256" key="7">
    <source>
        <dbReference type="ARBA" id="ARBA00022741"/>
    </source>
</evidence>
<comment type="function">
    <text evidence="10">ATP dependent phosphorylation of adenosine and other related nucleoside analogs to monophosphate derivatives.</text>
</comment>
<dbReference type="Proteomes" id="UP001497512">
    <property type="component" value="Chromosome 8"/>
</dbReference>
<evidence type="ECO:0000256" key="2">
    <source>
        <dbReference type="ARBA" id="ARBA00004801"/>
    </source>
</evidence>
<dbReference type="CDD" id="cd01168">
    <property type="entry name" value="adenosine_kinase"/>
    <property type="match status" value="1"/>
</dbReference>
<dbReference type="EC" id="2.7.1.20" evidence="4 10"/>
<sequence length="356" mass="38693">MEVDCRSLFKVTKKRKLTEGLLMGMGNPLLDISAVVDHAFLNRYQLTLNNAILAEEKHYPMFAELAAKHGTIYVAGGATQNTIRVAQWMLQSPNATVFCGGIGRDNFGIRMQSLATEEGVHVRYYEDRTAATGTCAVLVVGGERSLVAYLSAAAKFKVDHLQKPEIWALVEKAQYFYSAGFFLTVSPESIMLVAKHAAATGKTFMMNLAASYICELYKDPLMAAYPYLDYIFGNEVEAKSFAQMQGWQTSNVNTIALMMAALPKASGTHKRIIVITQGVDPVVVAEDGKITTFPVLLVPKVKLVDTNAAGDSFVGGFLSQLVAGKGVAECVRGGTYAANIVIQHSGCTFPKKPSFY</sequence>